<dbReference type="Proteomes" id="UP000319627">
    <property type="component" value="Unassembled WGS sequence"/>
</dbReference>
<protein>
    <submittedName>
        <fullName evidence="2">Uncharacterized protein DUF58</fullName>
    </submittedName>
</protein>
<gene>
    <name evidence="2" type="ORF">LX59_01843</name>
</gene>
<feature type="domain" description="DUF58" evidence="1">
    <location>
        <begin position="55"/>
        <end position="277"/>
    </location>
</feature>
<dbReference type="PANTHER" id="PTHR33608:SF12">
    <property type="entry name" value="DUF58 DOMAIN-CONTAINING PROTEIN"/>
    <property type="match status" value="1"/>
</dbReference>
<organism evidence="2 3">
    <name type="scientific">Azomonas agilis</name>
    <dbReference type="NCBI Taxonomy" id="116849"/>
    <lineage>
        <taxon>Bacteria</taxon>
        <taxon>Pseudomonadati</taxon>
        <taxon>Pseudomonadota</taxon>
        <taxon>Gammaproteobacteria</taxon>
        <taxon>Pseudomonadales</taxon>
        <taxon>Pseudomonadaceae</taxon>
        <taxon>Azomonas</taxon>
    </lineage>
</organism>
<dbReference type="Pfam" id="PF01882">
    <property type="entry name" value="DUF58"/>
    <property type="match status" value="1"/>
</dbReference>
<dbReference type="EMBL" id="VLKG01000006">
    <property type="protein sequence ID" value="TWH64902.1"/>
    <property type="molecule type" value="Genomic_DNA"/>
</dbReference>
<evidence type="ECO:0000259" key="1">
    <source>
        <dbReference type="Pfam" id="PF01882"/>
    </source>
</evidence>
<name>A0A562I1S1_9GAMM</name>
<dbReference type="OrthoDB" id="9776116at2"/>
<proteinExistence type="predicted"/>
<dbReference type="InterPro" id="IPR002881">
    <property type="entry name" value="DUF58"/>
</dbReference>
<dbReference type="RefSeq" id="WP_144571553.1">
    <property type="nucleotide sequence ID" value="NZ_VLKG01000006.1"/>
</dbReference>
<comment type="caution">
    <text evidence="2">The sequence shown here is derived from an EMBL/GenBank/DDBJ whole genome shotgun (WGS) entry which is preliminary data.</text>
</comment>
<evidence type="ECO:0000313" key="2">
    <source>
        <dbReference type="EMBL" id="TWH64902.1"/>
    </source>
</evidence>
<dbReference type="AlphaFoldDB" id="A0A562I1S1"/>
<reference evidence="2 3" key="1">
    <citation type="submission" date="2019-07" db="EMBL/GenBank/DDBJ databases">
        <title>Genomic Encyclopedia of Type Strains, Phase I: the one thousand microbial genomes (KMG-I) project.</title>
        <authorList>
            <person name="Kyrpides N."/>
        </authorList>
    </citation>
    <scope>NUCLEOTIDE SEQUENCE [LARGE SCALE GENOMIC DNA]</scope>
    <source>
        <strain evidence="2 3">DSM 375</strain>
    </source>
</reference>
<evidence type="ECO:0000313" key="3">
    <source>
        <dbReference type="Proteomes" id="UP000319627"/>
    </source>
</evidence>
<keyword evidence="3" id="KW-1185">Reference proteome</keyword>
<dbReference type="PANTHER" id="PTHR33608">
    <property type="entry name" value="BLL2464 PROTEIN"/>
    <property type="match status" value="1"/>
</dbReference>
<accession>A0A562I1S1</accession>
<sequence length="314" mass="36167">MMTPCIEGVTTNLSELIALRQHIHKIPLFSTPQRRSLLLGHHHARLRGRGVDFDQVRPYQVGDDVRHVDWRVTARTREPHTKIFHEERERPIYLLVEQSPRLFFGTQRQFKSVLAAQAAALIGWVALEHCDRVGGLVFSQHQHQEVRPRRRQHSLLQFLQCLAQANQQLAQPLSSTTASSTTDSLSFALHRTREVLRPGSLVVLLCDERALTDLAEQQLKLLGRHLDLLLLPLSDPLDHRLPRAGLLDFTEQDSYLSLNTHDRSVRNRYRRYAEARQQRWVQLAHQLNTPHLPLSTQRGVIEQLHDYLTSTLGA</sequence>